<dbReference type="EMBL" id="MBDL01000009">
    <property type="protein sequence ID" value="ODA12952.1"/>
    <property type="molecule type" value="Genomic_DNA"/>
</dbReference>
<dbReference type="PANTHER" id="PTHR38108">
    <property type="entry name" value="UPF0319 PROTEIN YCCT"/>
    <property type="match status" value="1"/>
</dbReference>
<comment type="similarity">
    <text evidence="1">Belongs to the UPF0319 family.</text>
</comment>
<name>A0A1C3CW19_9GAMM</name>
<reference evidence="4 5" key="1">
    <citation type="submission" date="2016-07" db="EMBL/GenBank/DDBJ databases">
        <title>Acinetobacter sp. ANC 4603.</title>
        <authorList>
            <person name="Radolfova-Krizova L."/>
            <person name="Nemec A."/>
        </authorList>
    </citation>
    <scope>NUCLEOTIDE SEQUENCE [LARGE SCALE GENOMIC DNA]</scope>
    <source>
        <strain evidence="4 5">ANC 4603</strain>
    </source>
</reference>
<accession>A0A1C3CW19</accession>
<evidence type="ECO:0000313" key="4">
    <source>
        <dbReference type="EMBL" id="ODA12952.1"/>
    </source>
</evidence>
<feature type="chain" id="PRO_5008671701" description="DUF2057 domain-containing protein" evidence="3">
    <location>
        <begin position="21"/>
        <end position="220"/>
    </location>
</feature>
<gene>
    <name evidence="4" type="ORF">BBP83_05700</name>
</gene>
<comment type="caution">
    <text evidence="4">The sequence shown here is derived from an EMBL/GenBank/DDBJ whole genome shotgun (WGS) entry which is preliminary data.</text>
</comment>
<evidence type="ECO:0000256" key="2">
    <source>
        <dbReference type="ARBA" id="ARBA00022729"/>
    </source>
</evidence>
<dbReference type="InterPro" id="IPR018635">
    <property type="entry name" value="UPF0319"/>
</dbReference>
<feature type="signal peptide" evidence="3">
    <location>
        <begin position="1"/>
        <end position="20"/>
    </location>
</feature>
<protein>
    <recommendedName>
        <fullName evidence="6">DUF2057 domain-containing protein</fullName>
    </recommendedName>
</protein>
<dbReference type="OrthoDB" id="6656812at2"/>
<dbReference type="RefSeq" id="WP_068886810.1">
    <property type="nucleotide sequence ID" value="NZ_CBCRUU010000006.1"/>
</dbReference>
<evidence type="ECO:0008006" key="6">
    <source>
        <dbReference type="Google" id="ProtNLM"/>
    </source>
</evidence>
<keyword evidence="2 3" id="KW-0732">Signal</keyword>
<organism evidence="4 5">
    <name type="scientific">Acinetobacter celticus</name>
    <dbReference type="NCBI Taxonomy" id="1891224"/>
    <lineage>
        <taxon>Bacteria</taxon>
        <taxon>Pseudomonadati</taxon>
        <taxon>Pseudomonadota</taxon>
        <taxon>Gammaproteobacteria</taxon>
        <taxon>Moraxellales</taxon>
        <taxon>Moraxellaceae</taxon>
        <taxon>Acinetobacter</taxon>
    </lineage>
</organism>
<dbReference type="Pfam" id="PF09829">
    <property type="entry name" value="DUF2057"/>
    <property type="match status" value="1"/>
</dbReference>
<evidence type="ECO:0000313" key="5">
    <source>
        <dbReference type="Proteomes" id="UP000186553"/>
    </source>
</evidence>
<evidence type="ECO:0000256" key="3">
    <source>
        <dbReference type="SAM" id="SignalP"/>
    </source>
</evidence>
<dbReference type="AlphaFoldDB" id="A0A1C3CW19"/>
<evidence type="ECO:0000256" key="1">
    <source>
        <dbReference type="ARBA" id="ARBA00008490"/>
    </source>
</evidence>
<dbReference type="Proteomes" id="UP000186553">
    <property type="component" value="Unassembled WGS sequence"/>
</dbReference>
<keyword evidence="5" id="KW-1185">Reference proteome</keyword>
<dbReference type="PANTHER" id="PTHR38108:SF1">
    <property type="entry name" value="UPF0319 PROTEIN YCCT"/>
    <property type="match status" value="1"/>
</dbReference>
<sequence>MAFRFTVAVLAFMVSGVAFSAVTVTAPEEIKVIAVNGQEVSSGFLRKNNQYKIDAGENTIHVRYTEFFQHADNSHDILKSGVVAVKTPALTDGAIYHLALIQAPQDFDEAQKYKDQPIIGLYDQKNTLLVQQAGAKTNQKNWLGENLFSDSATDLTKNKVSVLVNQPAPIYTSAINTNKSVSFSTNSNTAFSDQQLIQLWQKSSKQDRQKFMSWLAEQTN</sequence>
<proteinExistence type="inferred from homology"/>